<comment type="similarity">
    <text evidence="1">Belongs to the WEB family.</text>
</comment>
<feature type="region of interest" description="Disordered" evidence="3">
    <location>
        <begin position="179"/>
        <end position="216"/>
    </location>
</feature>
<keyword evidence="2" id="KW-0175">Coiled coil</keyword>
<evidence type="ECO:0000313" key="5">
    <source>
        <dbReference type="Proteomes" id="UP000541444"/>
    </source>
</evidence>
<dbReference type="GO" id="GO:0005829">
    <property type="term" value="C:cytosol"/>
    <property type="evidence" value="ECO:0007669"/>
    <property type="project" value="TreeGrafter"/>
</dbReference>
<protein>
    <recommendedName>
        <fullName evidence="6">WEB family protein</fullName>
    </recommendedName>
</protein>
<dbReference type="Proteomes" id="UP000541444">
    <property type="component" value="Unassembled WGS sequence"/>
</dbReference>
<dbReference type="PANTHER" id="PTHR32054">
    <property type="entry name" value="HEAVY CHAIN, PUTATIVE, EXPRESSED-RELATED-RELATED"/>
    <property type="match status" value="1"/>
</dbReference>
<name>A0A7J7N4B8_9MAGN</name>
<dbReference type="OrthoDB" id="4585693at2759"/>
<gene>
    <name evidence="4" type="ORF">GIB67_020029</name>
</gene>
<dbReference type="GO" id="GO:0009903">
    <property type="term" value="P:chloroplast avoidance movement"/>
    <property type="evidence" value="ECO:0007669"/>
    <property type="project" value="TreeGrafter"/>
</dbReference>
<dbReference type="GO" id="GO:0009904">
    <property type="term" value="P:chloroplast accumulation movement"/>
    <property type="evidence" value="ECO:0007669"/>
    <property type="project" value="TreeGrafter"/>
</dbReference>
<evidence type="ECO:0000256" key="1">
    <source>
        <dbReference type="ARBA" id="ARBA00005485"/>
    </source>
</evidence>
<keyword evidence="5" id="KW-1185">Reference proteome</keyword>
<proteinExistence type="inferred from homology"/>
<reference evidence="4 5" key="1">
    <citation type="journal article" date="2020" name="IScience">
        <title>Genome Sequencing of the Endangered Kingdonia uniflora (Circaeasteraceae, Ranunculales) Reveals Potential Mechanisms of Evolutionary Specialization.</title>
        <authorList>
            <person name="Sun Y."/>
            <person name="Deng T."/>
            <person name="Zhang A."/>
            <person name="Moore M.J."/>
            <person name="Landis J.B."/>
            <person name="Lin N."/>
            <person name="Zhang H."/>
            <person name="Zhang X."/>
            <person name="Huang J."/>
            <person name="Zhang X."/>
            <person name="Sun H."/>
            <person name="Wang H."/>
        </authorList>
    </citation>
    <scope>NUCLEOTIDE SEQUENCE [LARGE SCALE GENOMIC DNA]</scope>
    <source>
        <strain evidence="4">TB1705</strain>
        <tissue evidence="4">Leaf</tissue>
    </source>
</reference>
<dbReference type="AlphaFoldDB" id="A0A7J7N4B8"/>
<accession>A0A7J7N4B8</accession>
<evidence type="ECO:0000313" key="4">
    <source>
        <dbReference type="EMBL" id="KAF6161973.1"/>
    </source>
</evidence>
<organism evidence="4 5">
    <name type="scientific">Kingdonia uniflora</name>
    <dbReference type="NCBI Taxonomy" id="39325"/>
    <lineage>
        <taxon>Eukaryota</taxon>
        <taxon>Viridiplantae</taxon>
        <taxon>Streptophyta</taxon>
        <taxon>Embryophyta</taxon>
        <taxon>Tracheophyta</taxon>
        <taxon>Spermatophyta</taxon>
        <taxon>Magnoliopsida</taxon>
        <taxon>Ranunculales</taxon>
        <taxon>Circaeasteraceae</taxon>
        <taxon>Kingdonia</taxon>
    </lineage>
</organism>
<evidence type="ECO:0000256" key="2">
    <source>
        <dbReference type="ARBA" id="ARBA00023054"/>
    </source>
</evidence>
<sequence>MMEREDGDAVWTGRAEIDTRAPFQSVKEAVMLFGERVLAGEVYANKLKEIQAGSTENIHCPSRVGSIVAELEETKQSLDITRQNSLVMEHCLASLREELEQTKRELHQLKAKESMKQRVDSGIEDLKFIEHATKIEIKSQDVYEEEPIDFQKKRYVKFASPPSLARVMSSEGSEEILERHFSSKKKKRKPLIPLLGRMFSKKSGNQEVASPRGRSL</sequence>
<comment type="caution">
    <text evidence="4">The sequence shown here is derived from an EMBL/GenBank/DDBJ whole genome shotgun (WGS) entry which is preliminary data.</text>
</comment>
<evidence type="ECO:0000256" key="3">
    <source>
        <dbReference type="SAM" id="MobiDB-lite"/>
    </source>
</evidence>
<dbReference type="PANTHER" id="PTHR32054:SF9">
    <property type="entry name" value="OS04G0116200 PROTEIN"/>
    <property type="match status" value="1"/>
</dbReference>
<dbReference type="EMBL" id="JACGCM010001067">
    <property type="protein sequence ID" value="KAF6161973.1"/>
    <property type="molecule type" value="Genomic_DNA"/>
</dbReference>
<evidence type="ECO:0008006" key="6">
    <source>
        <dbReference type="Google" id="ProtNLM"/>
    </source>
</evidence>